<proteinExistence type="predicted"/>
<dbReference type="GO" id="GO:0000400">
    <property type="term" value="F:four-way junction DNA binding"/>
    <property type="evidence" value="ECO:0007669"/>
    <property type="project" value="TreeGrafter"/>
</dbReference>
<dbReference type="InterPro" id="IPR030547">
    <property type="entry name" value="XRCC2"/>
</dbReference>
<dbReference type="OrthoDB" id="420422at2759"/>
<dbReference type="AlphaFoldDB" id="A0A9W7F173"/>
<feature type="compositionally biased region" description="Pro residues" evidence="1">
    <location>
        <begin position="39"/>
        <end position="58"/>
    </location>
</feature>
<dbReference type="PANTHER" id="PTHR46644:SF2">
    <property type="entry name" value="DNA REPAIR PROTEIN XRCC2"/>
    <property type="match status" value="1"/>
</dbReference>
<name>A0A9W7F173_9STRA</name>
<sequence>MSDHDPDSNPTPTVVDLSKFCCPSQSLSSFISSVGSNPNPTPAPAVTLPPPPPNPHPSHSPTRLLPISIPPPPQSSSPPSKTSYLNYTYFNNSPPMPNFVQGNTNVSFVDSELRRTPRTPRGVPITSPSSLVFEIEGPSGVGKTSTLTSAVAQFVVSNYHTYHEAVLANDEATEMSGQVVVIDTECGVFPAPLKSVLEAKILSALNKQALDHQCREMVEWAMQRIHIIRPSSTAGGIAALESLRHKLSTVNPLNQNGKISQHHQITPAPTLLCLDSLSAFHYHDKYVDNLGDFKDKTANGVQSGLNDFFLLLTRLRNSCDVVVFATKPHLYRKKNENSTSILWNNSVTHSVTLNNVIDGGDEDRAGYDKVAVSCDGTTTTPFKFDGRGGIL</sequence>
<protein>
    <submittedName>
        <fullName evidence="2">Uncharacterized protein</fullName>
    </submittedName>
</protein>
<dbReference type="InterPro" id="IPR027417">
    <property type="entry name" value="P-loop_NTPase"/>
</dbReference>
<evidence type="ECO:0000313" key="3">
    <source>
        <dbReference type="Proteomes" id="UP001165085"/>
    </source>
</evidence>
<dbReference type="PANTHER" id="PTHR46644">
    <property type="entry name" value="DNA REPAIR PROTEIN XRCC2"/>
    <property type="match status" value="1"/>
</dbReference>
<gene>
    <name evidence="2" type="ORF">TrST_g7071</name>
</gene>
<dbReference type="GO" id="GO:0000724">
    <property type="term" value="P:double-strand break repair via homologous recombination"/>
    <property type="evidence" value="ECO:0007669"/>
    <property type="project" value="InterPro"/>
</dbReference>
<dbReference type="EMBL" id="BRXY01000502">
    <property type="protein sequence ID" value="GMH97817.1"/>
    <property type="molecule type" value="Genomic_DNA"/>
</dbReference>
<reference evidence="3" key="1">
    <citation type="journal article" date="2023" name="Commun. Biol.">
        <title>Genome analysis of Parmales, the sister group of diatoms, reveals the evolutionary specialization of diatoms from phago-mixotrophs to photoautotrophs.</title>
        <authorList>
            <person name="Ban H."/>
            <person name="Sato S."/>
            <person name="Yoshikawa S."/>
            <person name="Yamada K."/>
            <person name="Nakamura Y."/>
            <person name="Ichinomiya M."/>
            <person name="Sato N."/>
            <person name="Blanc-Mathieu R."/>
            <person name="Endo H."/>
            <person name="Kuwata A."/>
            <person name="Ogata H."/>
        </authorList>
    </citation>
    <scope>NUCLEOTIDE SEQUENCE [LARGE SCALE GENOMIC DNA]</scope>
    <source>
        <strain evidence="3">NIES 3701</strain>
    </source>
</reference>
<evidence type="ECO:0000313" key="2">
    <source>
        <dbReference type="EMBL" id="GMH97817.1"/>
    </source>
</evidence>
<dbReference type="GO" id="GO:0042148">
    <property type="term" value="P:DNA strand invasion"/>
    <property type="evidence" value="ECO:0007669"/>
    <property type="project" value="TreeGrafter"/>
</dbReference>
<dbReference type="GO" id="GO:0033063">
    <property type="term" value="C:Rad51B-Rad51C-Rad51D-XRCC2 complex"/>
    <property type="evidence" value="ECO:0007669"/>
    <property type="project" value="InterPro"/>
</dbReference>
<accession>A0A9W7F173</accession>
<comment type="caution">
    <text evidence="2">The sequence shown here is derived from an EMBL/GenBank/DDBJ whole genome shotgun (WGS) entry which is preliminary data.</text>
</comment>
<dbReference type="GO" id="GO:0005657">
    <property type="term" value="C:replication fork"/>
    <property type="evidence" value="ECO:0007669"/>
    <property type="project" value="InterPro"/>
</dbReference>
<dbReference type="Gene3D" id="3.40.50.300">
    <property type="entry name" value="P-loop containing nucleotide triphosphate hydrolases"/>
    <property type="match status" value="1"/>
</dbReference>
<organism evidence="2 3">
    <name type="scientific">Triparma strigata</name>
    <dbReference type="NCBI Taxonomy" id="1606541"/>
    <lineage>
        <taxon>Eukaryota</taxon>
        <taxon>Sar</taxon>
        <taxon>Stramenopiles</taxon>
        <taxon>Ochrophyta</taxon>
        <taxon>Bolidophyceae</taxon>
        <taxon>Parmales</taxon>
        <taxon>Triparmaceae</taxon>
        <taxon>Triparma</taxon>
    </lineage>
</organism>
<keyword evidence="3" id="KW-1185">Reference proteome</keyword>
<feature type="region of interest" description="Disordered" evidence="1">
    <location>
        <begin position="31"/>
        <end position="84"/>
    </location>
</feature>
<evidence type="ECO:0000256" key="1">
    <source>
        <dbReference type="SAM" id="MobiDB-lite"/>
    </source>
</evidence>
<dbReference type="SUPFAM" id="SSF52540">
    <property type="entry name" value="P-loop containing nucleoside triphosphate hydrolases"/>
    <property type="match status" value="1"/>
</dbReference>
<dbReference type="GO" id="GO:0005813">
    <property type="term" value="C:centrosome"/>
    <property type="evidence" value="ECO:0007669"/>
    <property type="project" value="TreeGrafter"/>
</dbReference>
<dbReference type="Proteomes" id="UP001165085">
    <property type="component" value="Unassembled WGS sequence"/>
</dbReference>